<proteinExistence type="predicted"/>
<dbReference type="EMBL" id="FNIX01000012">
    <property type="protein sequence ID" value="SDP65479.1"/>
    <property type="molecule type" value="Genomic_DNA"/>
</dbReference>
<keyword evidence="3" id="KW-1185">Reference proteome</keyword>
<evidence type="ECO:0000256" key="1">
    <source>
        <dbReference type="SAM" id="MobiDB-lite"/>
    </source>
</evidence>
<feature type="compositionally biased region" description="Basic and acidic residues" evidence="1">
    <location>
        <begin position="100"/>
        <end position="126"/>
    </location>
</feature>
<dbReference type="AlphaFoldDB" id="A0A1H0UH21"/>
<dbReference type="Proteomes" id="UP000199691">
    <property type="component" value="Unassembled WGS sequence"/>
</dbReference>
<gene>
    <name evidence="2" type="ORF">SAMN05421507_1127</name>
</gene>
<evidence type="ECO:0000313" key="3">
    <source>
        <dbReference type="Proteomes" id="UP000199691"/>
    </source>
</evidence>
<dbReference type="OrthoDB" id="3311584at2"/>
<sequence>MFAGIADDIDHARTVLHVARALTLNGQAAETVSELAAIEQAVHDYGSVGYPADLCSVLGEVHAALGDTAEADRRYGEAIDYYTAAVIDRRADQPTARTTKRSERHDTTHHEQGKADHRGGPSHDGH</sequence>
<evidence type="ECO:0000313" key="2">
    <source>
        <dbReference type="EMBL" id="SDP65479.1"/>
    </source>
</evidence>
<dbReference type="RefSeq" id="WP_090100859.1">
    <property type="nucleotide sequence ID" value="NZ_FNIX01000012.1"/>
</dbReference>
<accession>A0A1H0UH21</accession>
<organism evidence="2 3">
    <name type="scientific">Lentzea jiangxiensis</name>
    <dbReference type="NCBI Taxonomy" id="641025"/>
    <lineage>
        <taxon>Bacteria</taxon>
        <taxon>Bacillati</taxon>
        <taxon>Actinomycetota</taxon>
        <taxon>Actinomycetes</taxon>
        <taxon>Pseudonocardiales</taxon>
        <taxon>Pseudonocardiaceae</taxon>
        <taxon>Lentzea</taxon>
    </lineage>
</organism>
<feature type="region of interest" description="Disordered" evidence="1">
    <location>
        <begin position="90"/>
        <end position="126"/>
    </location>
</feature>
<evidence type="ECO:0008006" key="4">
    <source>
        <dbReference type="Google" id="ProtNLM"/>
    </source>
</evidence>
<protein>
    <recommendedName>
        <fullName evidence="4">Tetratricopeptide repeat-containing protein</fullName>
    </recommendedName>
</protein>
<name>A0A1H0UH21_9PSEU</name>
<reference evidence="3" key="1">
    <citation type="submission" date="2016-10" db="EMBL/GenBank/DDBJ databases">
        <authorList>
            <person name="Varghese N."/>
            <person name="Submissions S."/>
        </authorList>
    </citation>
    <scope>NUCLEOTIDE SEQUENCE [LARGE SCALE GENOMIC DNA]</scope>
    <source>
        <strain evidence="3">CGMCC 4.6609</strain>
    </source>
</reference>
<dbReference type="STRING" id="641025.SAMN05421507_1127"/>